<name>A0A369KL28_9BACT</name>
<proteinExistence type="predicted"/>
<dbReference type="EMBL" id="QOVW01000090">
    <property type="protein sequence ID" value="RDB35331.1"/>
    <property type="molecule type" value="Genomic_DNA"/>
</dbReference>
<evidence type="ECO:0008006" key="4">
    <source>
        <dbReference type="Google" id="ProtNLM"/>
    </source>
</evidence>
<protein>
    <recommendedName>
        <fullName evidence="4">Tetratricopeptide repeat protein</fullName>
    </recommendedName>
</protein>
<gene>
    <name evidence="2" type="ORF">DCC88_10825</name>
</gene>
<organism evidence="2 3">
    <name type="scientific">Spirobacillus cienkowskii</name>
    <dbReference type="NCBI Taxonomy" id="495820"/>
    <lineage>
        <taxon>Bacteria</taxon>
        <taxon>Pseudomonadati</taxon>
        <taxon>Bdellovibrionota</taxon>
        <taxon>Oligoflexia</taxon>
        <taxon>Silvanigrellales</taxon>
        <taxon>Spirobacillus</taxon>
    </lineage>
</organism>
<accession>A0A369KL28</accession>
<evidence type="ECO:0000256" key="1">
    <source>
        <dbReference type="SAM" id="Coils"/>
    </source>
</evidence>
<sequence length="285" mass="32430">MKLKFLSFYEKCLILTFSSSFLLQGCMTSQRQDQLQSSLGQVQDQINQLQDRITKREQQITNTTQTAISSRNDVENLHSQILIMQGDIDTLNKKVVTIQKEASGHEKEKNIISQDNHANSLIEIQRKLARVELASNAKVAAFRTSKLPAKLQSLDKIKTSLKNTFAKNEFKQTIETCNAVLNSTDASEDMLQIAIEYRAEAKLKLNDYRGAALDILNYIDLFPKGEYYSKALFLAGNFFNNLKNFEVAKSYYQECEKYCTLPAYKTKATNNLSKMTAQMSVNLED</sequence>
<comment type="caution">
    <text evidence="2">The sequence shown here is derived from an EMBL/GenBank/DDBJ whole genome shotgun (WGS) entry which is preliminary data.</text>
</comment>
<dbReference type="Proteomes" id="UP000253934">
    <property type="component" value="Unassembled WGS sequence"/>
</dbReference>
<evidence type="ECO:0000313" key="2">
    <source>
        <dbReference type="EMBL" id="RDB35331.1"/>
    </source>
</evidence>
<dbReference type="Gene3D" id="1.25.40.10">
    <property type="entry name" value="Tetratricopeptide repeat domain"/>
    <property type="match status" value="1"/>
</dbReference>
<keyword evidence="1" id="KW-0175">Coiled coil</keyword>
<evidence type="ECO:0000313" key="3">
    <source>
        <dbReference type="Proteomes" id="UP000253934"/>
    </source>
</evidence>
<dbReference type="InterPro" id="IPR011990">
    <property type="entry name" value="TPR-like_helical_dom_sf"/>
</dbReference>
<reference evidence="2" key="1">
    <citation type="submission" date="2018-04" db="EMBL/GenBank/DDBJ databases">
        <title>Draft genome sequence of the Candidatus Spirobacillus cienkowskii, a pathogen of freshwater Daphnia species, reconstructed from hemolymph metagenomic reads.</title>
        <authorList>
            <person name="Bresciani L."/>
            <person name="Lemos L.N."/>
            <person name="Wale N."/>
            <person name="Lin J.Y."/>
            <person name="Fernandes G.R."/>
            <person name="Duffy M.A."/>
            <person name="Rodrigues J.M."/>
        </authorList>
    </citation>
    <scope>NUCLEOTIDE SEQUENCE [LARGE SCALE GENOMIC DNA]</scope>
    <source>
        <strain evidence="2">Binning01</strain>
    </source>
</reference>
<keyword evidence="3" id="KW-1185">Reference proteome</keyword>
<dbReference type="AlphaFoldDB" id="A0A369KL28"/>
<dbReference type="PROSITE" id="PS51257">
    <property type="entry name" value="PROKAR_LIPOPROTEIN"/>
    <property type="match status" value="1"/>
</dbReference>
<feature type="coiled-coil region" evidence="1">
    <location>
        <begin position="32"/>
        <end position="108"/>
    </location>
</feature>
<dbReference type="SUPFAM" id="SSF48452">
    <property type="entry name" value="TPR-like"/>
    <property type="match status" value="1"/>
</dbReference>